<dbReference type="Proteomes" id="UP000555756">
    <property type="component" value="Unassembled WGS sequence"/>
</dbReference>
<dbReference type="Pfam" id="PF11697">
    <property type="entry name" value="DUF3293"/>
    <property type="match status" value="1"/>
</dbReference>
<protein>
    <submittedName>
        <fullName evidence="1">DUF3293 domain-containing protein</fullName>
    </submittedName>
</protein>
<comment type="caution">
    <text evidence="1">The sequence shown here is derived from an EMBL/GenBank/DDBJ whole genome shotgun (WGS) entry which is preliminary data.</text>
</comment>
<reference evidence="1 2" key="1">
    <citation type="submission" date="2020-04" db="EMBL/GenBank/DDBJ databases">
        <title>Description of novel Gluconacetobacter.</title>
        <authorList>
            <person name="Sombolestani A."/>
        </authorList>
    </citation>
    <scope>NUCLEOTIDE SEQUENCE [LARGE SCALE GENOMIC DNA]</scope>
    <source>
        <strain evidence="1 2">LMG 21311</strain>
    </source>
</reference>
<gene>
    <name evidence="1" type="ORF">HLH34_06020</name>
</gene>
<evidence type="ECO:0000313" key="2">
    <source>
        <dbReference type="Proteomes" id="UP000555756"/>
    </source>
</evidence>
<dbReference type="EMBL" id="JABEQF010000004">
    <property type="protein sequence ID" value="MBB2189519.1"/>
    <property type="molecule type" value="Genomic_DNA"/>
</dbReference>
<keyword evidence="2" id="KW-1185">Reference proteome</keyword>
<proteinExistence type="predicted"/>
<evidence type="ECO:0000313" key="1">
    <source>
        <dbReference type="EMBL" id="MBB2189519.1"/>
    </source>
</evidence>
<organism evidence="1 2">
    <name type="scientific">Gluconacetobacter azotocaptans</name>
    <dbReference type="NCBI Taxonomy" id="142834"/>
    <lineage>
        <taxon>Bacteria</taxon>
        <taxon>Pseudomonadati</taxon>
        <taxon>Pseudomonadota</taxon>
        <taxon>Alphaproteobacteria</taxon>
        <taxon>Acetobacterales</taxon>
        <taxon>Acetobacteraceae</taxon>
        <taxon>Gluconacetobacter</taxon>
    </lineage>
</organism>
<dbReference type="AlphaFoldDB" id="A0A7W4JRD5"/>
<sequence>MTGLRPVDPATARAYRRSLYRAGGLAVQPGCRPGGRPGWWRGRRGDVVFVSACNPGGRRRPDGWNRRMMARLAEHLSGVPHCRGEGTLGAWSEALYAVAFPLARGRVVARRFRQNAVLVLRDGQAARLVFLA</sequence>
<dbReference type="InterPro" id="IPR021710">
    <property type="entry name" value="DUF3293"/>
</dbReference>
<accession>A0A7W4JRD5</accession>
<name>A0A7W4JRD5_9PROT</name>
<dbReference type="RefSeq" id="WP_183118712.1">
    <property type="nucleotide sequence ID" value="NZ_JABEQF010000004.1"/>
</dbReference>